<dbReference type="EMBL" id="JAYMYQ010000011">
    <property type="protein sequence ID" value="KAK7306369.1"/>
    <property type="molecule type" value="Genomic_DNA"/>
</dbReference>
<protein>
    <submittedName>
        <fullName evidence="1">Uncharacterized protein</fullName>
    </submittedName>
</protein>
<name>A0AAN9JZF8_CANGL</name>
<reference evidence="1 2" key="1">
    <citation type="submission" date="2024-01" db="EMBL/GenBank/DDBJ databases">
        <title>The genomes of 5 underutilized Papilionoideae crops provide insights into root nodulation and disease resistanc.</title>
        <authorList>
            <person name="Jiang F."/>
        </authorList>
    </citation>
    <scope>NUCLEOTIDE SEQUENCE [LARGE SCALE GENOMIC DNA]</scope>
    <source>
        <strain evidence="1">LVBAO_FW01</strain>
        <tissue evidence="1">Leaves</tissue>
    </source>
</reference>
<proteinExistence type="predicted"/>
<organism evidence="1 2">
    <name type="scientific">Canavalia gladiata</name>
    <name type="common">Sword bean</name>
    <name type="synonym">Dolichos gladiatus</name>
    <dbReference type="NCBI Taxonomy" id="3824"/>
    <lineage>
        <taxon>Eukaryota</taxon>
        <taxon>Viridiplantae</taxon>
        <taxon>Streptophyta</taxon>
        <taxon>Embryophyta</taxon>
        <taxon>Tracheophyta</taxon>
        <taxon>Spermatophyta</taxon>
        <taxon>Magnoliopsida</taxon>
        <taxon>eudicotyledons</taxon>
        <taxon>Gunneridae</taxon>
        <taxon>Pentapetalae</taxon>
        <taxon>rosids</taxon>
        <taxon>fabids</taxon>
        <taxon>Fabales</taxon>
        <taxon>Fabaceae</taxon>
        <taxon>Papilionoideae</taxon>
        <taxon>50 kb inversion clade</taxon>
        <taxon>NPAAA clade</taxon>
        <taxon>indigoferoid/millettioid clade</taxon>
        <taxon>Phaseoleae</taxon>
        <taxon>Canavalia</taxon>
    </lineage>
</organism>
<comment type="caution">
    <text evidence="1">The sequence shown here is derived from an EMBL/GenBank/DDBJ whole genome shotgun (WGS) entry which is preliminary data.</text>
</comment>
<gene>
    <name evidence="1" type="ORF">VNO77_44304</name>
</gene>
<accession>A0AAN9JZF8</accession>
<evidence type="ECO:0000313" key="1">
    <source>
        <dbReference type="EMBL" id="KAK7306369.1"/>
    </source>
</evidence>
<sequence length="156" mass="17347">MLDSLKITQNRGAAHERGEWDICSVNEEGGGPKAQAEAKCVKQLHNTKHWLPLLNPIYGFLFLPFQCNEFALTSECDTCLNPFYQSFMKSTVVIYSPVLTSTELSGNGNGNELKMGMFTYHARKVEGKQGAVVCPRTGTHQTTYSLLARPNMISEL</sequence>
<evidence type="ECO:0000313" key="2">
    <source>
        <dbReference type="Proteomes" id="UP001367508"/>
    </source>
</evidence>
<dbReference type="AlphaFoldDB" id="A0AAN9JZF8"/>
<dbReference type="Proteomes" id="UP001367508">
    <property type="component" value="Unassembled WGS sequence"/>
</dbReference>
<keyword evidence="2" id="KW-1185">Reference proteome</keyword>